<dbReference type="GO" id="GO:0005886">
    <property type="term" value="C:plasma membrane"/>
    <property type="evidence" value="ECO:0007669"/>
    <property type="project" value="UniProtKB-SubCell"/>
</dbReference>
<evidence type="ECO:0000256" key="4">
    <source>
        <dbReference type="ARBA" id="ARBA00022989"/>
    </source>
</evidence>
<dbReference type="EMBL" id="BART01012056">
    <property type="protein sequence ID" value="GAG76519.1"/>
    <property type="molecule type" value="Genomic_DNA"/>
</dbReference>
<comment type="subcellular location">
    <subcellularLocation>
        <location evidence="1">Cell membrane</location>
        <topology evidence="1">Multi-pass membrane protein</topology>
    </subcellularLocation>
</comment>
<feature type="transmembrane region" description="Helical" evidence="6">
    <location>
        <begin position="21"/>
        <end position="40"/>
    </location>
</feature>
<gene>
    <name evidence="8" type="ORF">S01H4_25359</name>
</gene>
<name>X1A415_9ZZZZ</name>
<organism evidence="8">
    <name type="scientific">marine sediment metagenome</name>
    <dbReference type="NCBI Taxonomy" id="412755"/>
    <lineage>
        <taxon>unclassified sequences</taxon>
        <taxon>metagenomes</taxon>
        <taxon>ecological metagenomes</taxon>
    </lineage>
</organism>
<protein>
    <recommendedName>
        <fullName evidence="7">Polysaccharide chain length determinant N-terminal domain-containing protein</fullName>
    </recommendedName>
</protein>
<evidence type="ECO:0000256" key="3">
    <source>
        <dbReference type="ARBA" id="ARBA00022692"/>
    </source>
</evidence>
<keyword evidence="4 6" id="KW-1133">Transmembrane helix</keyword>
<dbReference type="InterPro" id="IPR003856">
    <property type="entry name" value="LPS_length_determ_N"/>
</dbReference>
<feature type="non-terminal residue" evidence="8">
    <location>
        <position position="42"/>
    </location>
</feature>
<evidence type="ECO:0000259" key="7">
    <source>
        <dbReference type="Pfam" id="PF02706"/>
    </source>
</evidence>
<evidence type="ECO:0000256" key="5">
    <source>
        <dbReference type="ARBA" id="ARBA00023136"/>
    </source>
</evidence>
<keyword evidence="3 6" id="KW-0812">Transmembrane</keyword>
<dbReference type="AlphaFoldDB" id="X1A415"/>
<sequence>MVEEQEIDLRDYINVILKRKKLIITGTLICIAAAFIINLLTP</sequence>
<comment type="caution">
    <text evidence="8">The sequence shown here is derived from an EMBL/GenBank/DDBJ whole genome shotgun (WGS) entry which is preliminary data.</text>
</comment>
<reference evidence="8" key="1">
    <citation type="journal article" date="2014" name="Front. Microbiol.">
        <title>High frequency of phylogenetically diverse reductive dehalogenase-homologous genes in deep subseafloor sedimentary metagenomes.</title>
        <authorList>
            <person name="Kawai M."/>
            <person name="Futagami T."/>
            <person name="Toyoda A."/>
            <person name="Takaki Y."/>
            <person name="Nishi S."/>
            <person name="Hori S."/>
            <person name="Arai W."/>
            <person name="Tsubouchi T."/>
            <person name="Morono Y."/>
            <person name="Uchiyama I."/>
            <person name="Ito T."/>
            <person name="Fujiyama A."/>
            <person name="Inagaki F."/>
            <person name="Takami H."/>
        </authorList>
    </citation>
    <scope>NUCLEOTIDE SEQUENCE</scope>
    <source>
        <strain evidence="8">Expedition CK06-06</strain>
    </source>
</reference>
<keyword evidence="5 6" id="KW-0472">Membrane</keyword>
<proteinExistence type="predicted"/>
<feature type="domain" description="Polysaccharide chain length determinant N-terminal" evidence="7">
    <location>
        <begin position="5"/>
        <end position="41"/>
    </location>
</feature>
<evidence type="ECO:0000256" key="2">
    <source>
        <dbReference type="ARBA" id="ARBA00022475"/>
    </source>
</evidence>
<accession>X1A415</accession>
<evidence type="ECO:0000313" key="8">
    <source>
        <dbReference type="EMBL" id="GAG76519.1"/>
    </source>
</evidence>
<evidence type="ECO:0000256" key="6">
    <source>
        <dbReference type="SAM" id="Phobius"/>
    </source>
</evidence>
<keyword evidence="2" id="KW-1003">Cell membrane</keyword>
<evidence type="ECO:0000256" key="1">
    <source>
        <dbReference type="ARBA" id="ARBA00004651"/>
    </source>
</evidence>
<dbReference type="Pfam" id="PF02706">
    <property type="entry name" value="Wzz"/>
    <property type="match status" value="1"/>
</dbReference>